<feature type="domain" description="F-box" evidence="1">
    <location>
        <begin position="84"/>
        <end position="121"/>
    </location>
</feature>
<dbReference type="EMBL" id="CCBN010000009">
    <property type="protein sequence ID" value="CDO54878.1"/>
    <property type="molecule type" value="Genomic_DNA"/>
</dbReference>
<protein>
    <recommendedName>
        <fullName evidence="1">F-box domain-containing protein</fullName>
    </recommendedName>
</protein>
<dbReference type="InterPro" id="IPR001810">
    <property type="entry name" value="F-box_dom"/>
</dbReference>
<name>A0A0J9XDE2_GEOCN</name>
<dbReference type="SUPFAM" id="SSF52047">
    <property type="entry name" value="RNI-like"/>
    <property type="match status" value="1"/>
</dbReference>
<reference evidence="2" key="1">
    <citation type="submission" date="2014-03" db="EMBL/GenBank/DDBJ databases">
        <authorList>
            <person name="Casaregola S."/>
        </authorList>
    </citation>
    <scope>NUCLEOTIDE SEQUENCE [LARGE SCALE GENOMIC DNA]</scope>
    <source>
        <strain evidence="2">CLIB 918</strain>
    </source>
</reference>
<dbReference type="InterPro" id="IPR036047">
    <property type="entry name" value="F-box-like_dom_sf"/>
</dbReference>
<dbReference type="PROSITE" id="PS50181">
    <property type="entry name" value="FBOX"/>
    <property type="match status" value="1"/>
</dbReference>
<evidence type="ECO:0000313" key="2">
    <source>
        <dbReference type="EMBL" id="CDO54878.1"/>
    </source>
</evidence>
<evidence type="ECO:0000313" key="3">
    <source>
        <dbReference type="Proteomes" id="UP000242525"/>
    </source>
</evidence>
<proteinExistence type="predicted"/>
<dbReference type="Proteomes" id="UP000242525">
    <property type="component" value="Unassembled WGS sequence"/>
</dbReference>
<dbReference type="Gene3D" id="3.80.10.10">
    <property type="entry name" value="Ribonuclease Inhibitor"/>
    <property type="match status" value="1"/>
</dbReference>
<dbReference type="InterPro" id="IPR032675">
    <property type="entry name" value="LRR_dom_sf"/>
</dbReference>
<dbReference type="STRING" id="1173061.A0A0J9XDE2"/>
<sequence>MSYDNILRTFNKRRPRKIRPPYRRYGPGTANPEDSFDAGFEKIDILSVTLEQLALKKKQENGDEQDALGHLENEHENDENYEEPTGINHLPPELLRLVFEYLPKPISLKLLYVNRLWYSLLIPYVYECPQLDARNYSKFIETISNSNDLGGFVKVLDLRSIIQSGKNSYTARVLRRCAKSLQSFIAPQTSFGYSPLVSLRNCTELRTLDLALVSETVDLRLLFNAIGNAKHLERLAFPRSSVSCADYDHLWPPRLWHLCLSGGISNEFLAGTKFPPTIKQLIMTHCPFIKSPSVQSLCVRLGTHLTTLKVLYPMPALLPDALDSVLRLCPRLRSFSVSVDYISRHLFELPNMPYDEITRQPVPHPLRALYLDSSGMLGQAHKIEAIDVSLAILEDKLPELQKVTVSFKLGWNHEGENMIELAEILEEREGGVWIT</sequence>
<evidence type="ECO:0000259" key="1">
    <source>
        <dbReference type="PROSITE" id="PS50181"/>
    </source>
</evidence>
<dbReference type="AlphaFoldDB" id="A0A0J9XDE2"/>
<accession>A0A0J9XDE2</accession>
<comment type="caution">
    <text evidence="2">The sequence shown here is derived from an EMBL/GenBank/DDBJ whole genome shotgun (WGS) entry which is preliminary data.</text>
</comment>
<dbReference type="SUPFAM" id="SSF81383">
    <property type="entry name" value="F-box domain"/>
    <property type="match status" value="1"/>
</dbReference>
<keyword evidence="3" id="KW-1185">Reference proteome</keyword>
<dbReference type="OrthoDB" id="2125396at2759"/>
<organism evidence="2 3">
    <name type="scientific">Geotrichum candidum</name>
    <name type="common">Oospora lactis</name>
    <name type="synonym">Dipodascus geotrichum</name>
    <dbReference type="NCBI Taxonomy" id="1173061"/>
    <lineage>
        <taxon>Eukaryota</taxon>
        <taxon>Fungi</taxon>
        <taxon>Dikarya</taxon>
        <taxon>Ascomycota</taxon>
        <taxon>Saccharomycotina</taxon>
        <taxon>Dipodascomycetes</taxon>
        <taxon>Dipodascales</taxon>
        <taxon>Dipodascaceae</taxon>
        <taxon>Geotrichum</taxon>
    </lineage>
</organism>
<gene>
    <name evidence="2" type="ORF">BN980_GECA09s00670g</name>
</gene>